<gene>
    <name evidence="2" type="ORF">GTQ38_14985</name>
</gene>
<name>A0A6L9EF68_9FLAO</name>
<dbReference type="InterPro" id="IPR011047">
    <property type="entry name" value="Quinoprotein_ADH-like_sf"/>
</dbReference>
<dbReference type="Pfam" id="PF13360">
    <property type="entry name" value="PQQ_2"/>
    <property type="match status" value="1"/>
</dbReference>
<dbReference type="InterPro" id="IPR002372">
    <property type="entry name" value="PQQ_rpt_dom"/>
</dbReference>
<evidence type="ECO:0000259" key="1">
    <source>
        <dbReference type="Pfam" id="PF13360"/>
    </source>
</evidence>
<protein>
    <submittedName>
        <fullName evidence="2">PQQ-binding-like beta-propeller repeat protein</fullName>
    </submittedName>
</protein>
<comment type="caution">
    <text evidence="2">The sequence shown here is derived from an EMBL/GenBank/DDBJ whole genome shotgun (WGS) entry which is preliminary data.</text>
</comment>
<dbReference type="SUPFAM" id="SSF50998">
    <property type="entry name" value="Quinoprotein alcohol dehydrogenase-like"/>
    <property type="match status" value="1"/>
</dbReference>
<dbReference type="Proteomes" id="UP000475249">
    <property type="component" value="Unassembled WGS sequence"/>
</dbReference>
<feature type="domain" description="Pyrrolo-quinoline quinone repeat" evidence="1">
    <location>
        <begin position="140"/>
        <end position="292"/>
    </location>
</feature>
<accession>A0A6L9EF68</accession>
<evidence type="ECO:0000313" key="2">
    <source>
        <dbReference type="EMBL" id="NAS13321.1"/>
    </source>
</evidence>
<dbReference type="AlphaFoldDB" id="A0A6L9EF68"/>
<reference evidence="2 3" key="1">
    <citation type="submission" date="2020-01" db="EMBL/GenBank/DDBJ databases">
        <title>Bacteria diversity of Porities sp.</title>
        <authorList>
            <person name="Wang G."/>
        </authorList>
    </citation>
    <scope>NUCLEOTIDE SEQUENCE [LARGE SCALE GENOMIC DNA]</scope>
    <source>
        <strain evidence="2 3">R33</strain>
    </source>
</reference>
<dbReference type="EMBL" id="WXYO01000006">
    <property type="protein sequence ID" value="NAS13321.1"/>
    <property type="molecule type" value="Genomic_DNA"/>
</dbReference>
<sequence length="628" mass="71107">MSALSQQKIEFARNISEQRINSYTGTLLIKTKNGVYGVDPETNNISWGNEDLKKASFSEYSEIPFTPIVLFTQKPFINSKALSQTLNSKGASKKIISVYNGKMLFDSEKEGFKAVNKTLILPQRKAILVDGVKDKELLISLFSYESGELLWEVKASETGFFKNLKGAFFDDEEVMLDADQNIYWLKNKHLLKIDGGSGEILFEQEKVTSIAMNASQDVLFVFSNSLEVKKLDEENSITALNCSTMDSVWQKPVNIWGNISDTAQDHGKLVVITSKGFNIIDIPTGNKKWERSDALPLIKKIVPLDQGYLVVQDNFLVRINERGKKAWEKKVKITFSALENPIYILENKESALYISPSQANVVNIKNGIKTWEENLRLNTAGFISRNLKLSETYFSIWNDSDHKLFPVYSEKRFYIFDPASTEAPEMHDGFEFTRTAPNLKIRKSGYLLFRDNLFYFHNRSGEQLYQKSYPKHSSNSILSGTWYWEKRGLGTATSALGFVGNQITGTLNSVLVSADLGLLSNVSSSIYGTYLSYQGSLDKLTSLDQMDIDLNVRGIFDRIKAGRKNEGSLLIVSPKDEVFEIIRLDIDQGTDQVIKTVDNSYSDFIIDQVAQQIYFFKKKTVLVENLQD</sequence>
<keyword evidence="3" id="KW-1185">Reference proteome</keyword>
<dbReference type="Gene3D" id="2.130.10.10">
    <property type="entry name" value="YVTN repeat-like/Quinoprotein amine dehydrogenase"/>
    <property type="match status" value="1"/>
</dbReference>
<proteinExistence type="predicted"/>
<dbReference type="RefSeq" id="WP_161436358.1">
    <property type="nucleotide sequence ID" value="NZ_WXYO01000006.1"/>
</dbReference>
<dbReference type="InterPro" id="IPR015943">
    <property type="entry name" value="WD40/YVTN_repeat-like_dom_sf"/>
</dbReference>
<evidence type="ECO:0000313" key="3">
    <source>
        <dbReference type="Proteomes" id="UP000475249"/>
    </source>
</evidence>
<organism evidence="2 3">
    <name type="scientific">Poritiphilus flavus</name>
    <dbReference type="NCBI Taxonomy" id="2697053"/>
    <lineage>
        <taxon>Bacteria</taxon>
        <taxon>Pseudomonadati</taxon>
        <taxon>Bacteroidota</taxon>
        <taxon>Flavobacteriia</taxon>
        <taxon>Flavobacteriales</taxon>
        <taxon>Flavobacteriaceae</taxon>
        <taxon>Poritiphilus</taxon>
    </lineage>
</organism>